<dbReference type="Proteomes" id="UP000035682">
    <property type="component" value="Unplaced"/>
</dbReference>
<dbReference type="InterPro" id="IPR001752">
    <property type="entry name" value="Kinesin_motor_dom"/>
</dbReference>
<keyword evidence="6" id="KW-0206">Cytoskeleton</keyword>
<evidence type="ECO:0000256" key="3">
    <source>
        <dbReference type="ARBA" id="ARBA00022741"/>
    </source>
</evidence>
<keyword evidence="5" id="KW-0175">Coiled coil</keyword>
<proteinExistence type="inferred from homology"/>
<dbReference type="PANTHER" id="PTHR47969">
    <property type="entry name" value="CHROMOSOME-ASSOCIATED KINESIN KIF4A-RELATED"/>
    <property type="match status" value="1"/>
</dbReference>
<reference evidence="11" key="3">
    <citation type="submission" date="2020-12" db="UniProtKB">
        <authorList>
            <consortium name="WormBaseParasite"/>
        </authorList>
    </citation>
    <scope>IDENTIFICATION</scope>
</reference>
<dbReference type="WBParaSite" id="SRAE_X000240000.1">
    <property type="protein sequence ID" value="SRAE_X000240000.1"/>
    <property type="gene ID" value="WBGene00267986"/>
</dbReference>
<evidence type="ECO:0000256" key="4">
    <source>
        <dbReference type="ARBA" id="ARBA00022840"/>
    </source>
</evidence>
<dbReference type="GO" id="GO:0008017">
    <property type="term" value="F:microtubule binding"/>
    <property type="evidence" value="ECO:0007669"/>
    <property type="project" value="InterPro"/>
</dbReference>
<protein>
    <submittedName>
        <fullName evidence="9 11">Kinesin-like protein KIF21B</fullName>
    </submittedName>
</protein>
<evidence type="ECO:0000256" key="2">
    <source>
        <dbReference type="ARBA" id="ARBA00022490"/>
    </source>
</evidence>
<reference evidence="9" key="1">
    <citation type="submission" date="2014-09" db="EMBL/GenBank/DDBJ databases">
        <authorList>
            <person name="Aslett A.Martin."/>
        </authorList>
    </citation>
    <scope>NUCLEOTIDE SEQUENCE</scope>
    <source>
        <strain evidence="9">ED321 Heterogonic</strain>
    </source>
</reference>
<dbReference type="WormBase" id="SRAE_X000240000">
    <property type="protein sequence ID" value="SRP06206"/>
    <property type="gene ID" value="WBGene00267986"/>
</dbReference>
<dbReference type="PROSITE" id="PS50067">
    <property type="entry name" value="KINESIN_MOTOR_2"/>
    <property type="match status" value="1"/>
</dbReference>
<dbReference type="OrthoDB" id="3176171at2759"/>
<dbReference type="PANTHER" id="PTHR47969:SF15">
    <property type="entry name" value="CHROMOSOME-ASSOCIATED KINESIN KIF4A-RELATED"/>
    <property type="match status" value="1"/>
</dbReference>
<keyword evidence="10" id="KW-1185">Reference proteome</keyword>
<dbReference type="Pfam" id="PF00225">
    <property type="entry name" value="Kinesin"/>
    <property type="match status" value="1"/>
</dbReference>
<dbReference type="Gene3D" id="3.40.850.10">
    <property type="entry name" value="Kinesin motor domain"/>
    <property type="match status" value="1"/>
</dbReference>
<dbReference type="PRINTS" id="PR00380">
    <property type="entry name" value="KINESINHEAVY"/>
</dbReference>
<dbReference type="AlphaFoldDB" id="A0A090KXS4"/>
<dbReference type="GO" id="GO:0005524">
    <property type="term" value="F:ATP binding"/>
    <property type="evidence" value="ECO:0007669"/>
    <property type="project" value="UniProtKB-KW"/>
</dbReference>
<gene>
    <name evidence="9 11 12" type="ORF">SRAE_X000240000</name>
</gene>
<reference evidence="10" key="2">
    <citation type="submission" date="2014-09" db="EMBL/GenBank/DDBJ databases">
        <authorList>
            <person name="Martin A.A."/>
        </authorList>
    </citation>
    <scope>NUCLEOTIDE SEQUENCE</scope>
    <source>
        <strain evidence="10">ED321</strain>
    </source>
</reference>
<keyword evidence="2" id="KW-0963">Cytoplasm</keyword>
<comment type="subcellular location">
    <subcellularLocation>
        <location evidence="1">Cytoplasm</location>
        <location evidence="1">Cytoskeleton</location>
    </subcellularLocation>
</comment>
<dbReference type="InterPro" id="IPR027417">
    <property type="entry name" value="P-loop_NTPase"/>
</dbReference>
<comment type="caution">
    <text evidence="7">Lacks conserved residue(s) required for the propagation of feature annotation.</text>
</comment>
<dbReference type="SMART" id="SM00129">
    <property type="entry name" value="KISc"/>
    <property type="match status" value="1"/>
</dbReference>
<dbReference type="SUPFAM" id="SSF52540">
    <property type="entry name" value="P-loop containing nucleoside triphosphate hydrolases"/>
    <property type="match status" value="1"/>
</dbReference>
<dbReference type="OMA" id="ERMGRTH"/>
<dbReference type="GO" id="GO:0007018">
    <property type="term" value="P:microtubule-based movement"/>
    <property type="evidence" value="ECO:0007669"/>
    <property type="project" value="InterPro"/>
</dbReference>
<evidence type="ECO:0000256" key="6">
    <source>
        <dbReference type="ARBA" id="ARBA00023212"/>
    </source>
</evidence>
<evidence type="ECO:0000256" key="7">
    <source>
        <dbReference type="PROSITE-ProRule" id="PRU00283"/>
    </source>
</evidence>
<feature type="domain" description="Kinesin motor" evidence="8">
    <location>
        <begin position="1"/>
        <end position="113"/>
    </location>
</feature>
<dbReference type="CTD" id="36385480"/>
<sequence length="138" mass="15477">MGLLDKVTEVLTSKFNFVDLAGTERLKRTNAEGNTAKEGKNINNCLLHLVNVISVFSRKDHHIPDRNSKLTLLLQDSLCGNSKTLMIACISPSNEDLRETISTLNYASIAKEIRNMIFVDQRIDRGCKVSAEKNEEIK</sequence>
<evidence type="ECO:0000313" key="12">
    <source>
        <dbReference type="WormBase" id="SRAE_X000240000"/>
    </source>
</evidence>
<evidence type="ECO:0000313" key="9">
    <source>
        <dbReference type="EMBL" id="CEF60667.1"/>
    </source>
</evidence>
<keyword evidence="4" id="KW-0067">ATP-binding</keyword>
<evidence type="ECO:0000256" key="5">
    <source>
        <dbReference type="ARBA" id="ARBA00023054"/>
    </source>
</evidence>
<dbReference type="GeneID" id="36385480"/>
<name>A0A090KXS4_STRRB</name>
<evidence type="ECO:0000313" key="10">
    <source>
        <dbReference type="Proteomes" id="UP000035682"/>
    </source>
</evidence>
<dbReference type="EMBL" id="LN609400">
    <property type="protein sequence ID" value="CEF60667.1"/>
    <property type="molecule type" value="Genomic_DNA"/>
</dbReference>
<keyword evidence="3" id="KW-0547">Nucleotide-binding</keyword>
<dbReference type="InterPro" id="IPR027640">
    <property type="entry name" value="Kinesin-like_fam"/>
</dbReference>
<evidence type="ECO:0000259" key="8">
    <source>
        <dbReference type="PROSITE" id="PS50067"/>
    </source>
</evidence>
<dbReference type="GO" id="GO:0003777">
    <property type="term" value="F:microtubule motor activity"/>
    <property type="evidence" value="ECO:0007669"/>
    <property type="project" value="InterPro"/>
</dbReference>
<dbReference type="RefSeq" id="XP_024499876.1">
    <property type="nucleotide sequence ID" value="XM_024645611.1"/>
</dbReference>
<organism evidence="9">
    <name type="scientific">Strongyloides ratti</name>
    <name type="common">Parasitic roundworm</name>
    <dbReference type="NCBI Taxonomy" id="34506"/>
    <lineage>
        <taxon>Eukaryota</taxon>
        <taxon>Metazoa</taxon>
        <taxon>Ecdysozoa</taxon>
        <taxon>Nematoda</taxon>
        <taxon>Chromadorea</taxon>
        <taxon>Rhabditida</taxon>
        <taxon>Tylenchina</taxon>
        <taxon>Panagrolaimomorpha</taxon>
        <taxon>Strongyloidoidea</taxon>
        <taxon>Strongyloididae</taxon>
        <taxon>Strongyloides</taxon>
    </lineage>
</organism>
<dbReference type="GO" id="GO:0051231">
    <property type="term" value="P:spindle elongation"/>
    <property type="evidence" value="ECO:0007669"/>
    <property type="project" value="TreeGrafter"/>
</dbReference>
<comment type="similarity">
    <text evidence="7">Belongs to the TRAFAC class myosin-kinesin ATPase superfamily. Kinesin family.</text>
</comment>
<dbReference type="InterPro" id="IPR036961">
    <property type="entry name" value="Kinesin_motor_dom_sf"/>
</dbReference>
<evidence type="ECO:0000313" key="11">
    <source>
        <dbReference type="WBParaSite" id="SRAE_X000240000.1"/>
    </source>
</evidence>
<dbReference type="GO" id="GO:0005875">
    <property type="term" value="C:microtubule associated complex"/>
    <property type="evidence" value="ECO:0007669"/>
    <property type="project" value="TreeGrafter"/>
</dbReference>
<dbReference type="GO" id="GO:0007052">
    <property type="term" value="P:mitotic spindle organization"/>
    <property type="evidence" value="ECO:0007669"/>
    <property type="project" value="TreeGrafter"/>
</dbReference>
<accession>A0A090KXS4</accession>
<evidence type="ECO:0000256" key="1">
    <source>
        <dbReference type="ARBA" id="ARBA00004245"/>
    </source>
</evidence>